<name>A0A5K1IXQ8_9ACTN</name>
<reference evidence="6 7" key="1">
    <citation type="submission" date="2019-10" db="EMBL/GenBank/DDBJ databases">
        <authorList>
            <person name="Wolf R A."/>
        </authorList>
    </citation>
    <scope>NUCLEOTIDE SEQUENCE [LARGE SCALE GENOMIC DNA]</scope>
    <source>
        <strain evidence="6">Collinsella_aerofaciens_AK_138A</strain>
    </source>
</reference>
<evidence type="ECO:0000256" key="1">
    <source>
        <dbReference type="ARBA" id="ARBA00004141"/>
    </source>
</evidence>
<dbReference type="PANTHER" id="PTHR43427">
    <property type="entry name" value="CHLORIDE CHANNEL PROTEIN CLC-E"/>
    <property type="match status" value="1"/>
</dbReference>
<dbReference type="InterPro" id="IPR050368">
    <property type="entry name" value="ClC-type_chloride_channel"/>
</dbReference>
<dbReference type="GO" id="GO:0016020">
    <property type="term" value="C:membrane"/>
    <property type="evidence" value="ECO:0007669"/>
    <property type="project" value="UniProtKB-SubCell"/>
</dbReference>
<dbReference type="SUPFAM" id="SSF81340">
    <property type="entry name" value="Clc chloride channel"/>
    <property type="match status" value="2"/>
</dbReference>
<keyword evidence="3 5" id="KW-1133">Transmembrane helix</keyword>
<dbReference type="AlphaFoldDB" id="A0A5K1IXQ8"/>
<keyword evidence="2 5" id="KW-0812">Transmembrane</keyword>
<feature type="transmembrane region" description="Helical" evidence="5">
    <location>
        <begin position="217"/>
        <end position="236"/>
    </location>
</feature>
<dbReference type="InterPro" id="IPR014743">
    <property type="entry name" value="Cl-channel_core"/>
</dbReference>
<dbReference type="Gene3D" id="1.10.3080.10">
    <property type="entry name" value="Clc chloride channel"/>
    <property type="match status" value="1"/>
</dbReference>
<evidence type="ECO:0000313" key="7">
    <source>
        <dbReference type="Proteomes" id="UP000330807"/>
    </source>
</evidence>
<evidence type="ECO:0000256" key="2">
    <source>
        <dbReference type="ARBA" id="ARBA00022692"/>
    </source>
</evidence>
<feature type="transmembrane region" description="Helical" evidence="5">
    <location>
        <begin position="187"/>
        <end position="211"/>
    </location>
</feature>
<dbReference type="PANTHER" id="PTHR43427:SF12">
    <property type="entry name" value="CHLORIDE TRANSPORTER"/>
    <property type="match status" value="1"/>
</dbReference>
<feature type="transmembrane region" description="Helical" evidence="5">
    <location>
        <begin position="58"/>
        <end position="77"/>
    </location>
</feature>
<dbReference type="EMBL" id="CABWIH010000032">
    <property type="protein sequence ID" value="VWL93591.1"/>
    <property type="molecule type" value="Genomic_DNA"/>
</dbReference>
<comment type="subcellular location">
    <subcellularLocation>
        <location evidence="1">Membrane</location>
        <topology evidence="1">Multi-pass membrane protein</topology>
    </subcellularLocation>
</comment>
<sequence length="247" mass="26447">MSESSALSRIKRLVNAYSGLVLMGAVGIPIGVIVGAVCALFGRVLLAIGTFRDEHIALLLPFLALMGLAIAFAYRTWGKGTDRGMSLVFDVGHGREDAISPRLVPLVMLSAWGTHLFGGSAEREGVAVQIGATISHWIGRRLPFRDPGNTFLRIGMAAGFAGLFRTPLAATVFAIEVMVAGRMEYRALFPTLGYAAVFGSATNTLLAPILIGCEVFGFGNLPAFFIVCVVAYLFNMDRSIYALQKRA</sequence>
<accession>A0A5K1IXQ8</accession>
<dbReference type="Proteomes" id="UP000330807">
    <property type="component" value="Unassembled WGS sequence"/>
</dbReference>
<organism evidence="6 7">
    <name type="scientific">Collinsella aerofaciens</name>
    <dbReference type="NCBI Taxonomy" id="74426"/>
    <lineage>
        <taxon>Bacteria</taxon>
        <taxon>Bacillati</taxon>
        <taxon>Actinomycetota</taxon>
        <taxon>Coriobacteriia</taxon>
        <taxon>Coriobacteriales</taxon>
        <taxon>Coriobacteriaceae</taxon>
        <taxon>Collinsella</taxon>
    </lineage>
</organism>
<keyword evidence="4 5" id="KW-0472">Membrane</keyword>
<evidence type="ECO:0000256" key="3">
    <source>
        <dbReference type="ARBA" id="ARBA00022989"/>
    </source>
</evidence>
<dbReference type="Pfam" id="PF00654">
    <property type="entry name" value="Voltage_CLC"/>
    <property type="match status" value="1"/>
</dbReference>
<evidence type="ECO:0000256" key="5">
    <source>
        <dbReference type="SAM" id="Phobius"/>
    </source>
</evidence>
<dbReference type="InterPro" id="IPR001807">
    <property type="entry name" value="ClC"/>
</dbReference>
<evidence type="ECO:0000256" key="4">
    <source>
        <dbReference type="ARBA" id="ARBA00023136"/>
    </source>
</evidence>
<gene>
    <name evidence="6" type="primary">eriC_3</name>
    <name evidence="6" type="ORF">LMKDKBCB_01562</name>
</gene>
<protein>
    <submittedName>
        <fullName evidence="6">Chloride/fluoride channel protein</fullName>
    </submittedName>
</protein>
<proteinExistence type="predicted"/>
<evidence type="ECO:0000313" key="6">
    <source>
        <dbReference type="EMBL" id="VWL93591.1"/>
    </source>
</evidence>
<feature type="transmembrane region" description="Helical" evidence="5">
    <location>
        <begin position="20"/>
        <end position="46"/>
    </location>
</feature>
<dbReference type="GO" id="GO:0015108">
    <property type="term" value="F:chloride transmembrane transporter activity"/>
    <property type="evidence" value="ECO:0007669"/>
    <property type="project" value="InterPro"/>
</dbReference>
<feature type="transmembrane region" description="Helical" evidence="5">
    <location>
        <begin position="151"/>
        <end position="175"/>
    </location>
</feature>